<accession>A0AAJ0F9A5</accession>
<feature type="chain" id="PRO_5042478991" evidence="1">
    <location>
        <begin position="17"/>
        <end position="509"/>
    </location>
</feature>
<dbReference type="Proteomes" id="UP001239445">
    <property type="component" value="Unassembled WGS sequence"/>
</dbReference>
<name>A0AAJ0F9A5_9PEZI</name>
<organism evidence="2 3">
    <name type="scientific">Echria macrotheca</name>
    <dbReference type="NCBI Taxonomy" id="438768"/>
    <lineage>
        <taxon>Eukaryota</taxon>
        <taxon>Fungi</taxon>
        <taxon>Dikarya</taxon>
        <taxon>Ascomycota</taxon>
        <taxon>Pezizomycotina</taxon>
        <taxon>Sordariomycetes</taxon>
        <taxon>Sordariomycetidae</taxon>
        <taxon>Sordariales</taxon>
        <taxon>Schizotheciaceae</taxon>
        <taxon>Echria</taxon>
    </lineage>
</organism>
<keyword evidence="3" id="KW-1185">Reference proteome</keyword>
<evidence type="ECO:0000313" key="2">
    <source>
        <dbReference type="EMBL" id="KAK1758877.1"/>
    </source>
</evidence>
<comment type="caution">
    <text evidence="2">The sequence shown here is derived from an EMBL/GenBank/DDBJ whole genome shotgun (WGS) entry which is preliminary data.</text>
</comment>
<dbReference type="AlphaFoldDB" id="A0AAJ0F9A5"/>
<feature type="signal peptide" evidence="1">
    <location>
        <begin position="1"/>
        <end position="16"/>
    </location>
</feature>
<evidence type="ECO:0000256" key="1">
    <source>
        <dbReference type="SAM" id="SignalP"/>
    </source>
</evidence>
<protein>
    <submittedName>
        <fullName evidence="2">Uncharacterized protein</fullName>
    </submittedName>
</protein>
<keyword evidence="1" id="KW-0732">Signal</keyword>
<gene>
    <name evidence="2" type="ORF">QBC47DRAFT_96587</name>
</gene>
<proteinExistence type="predicted"/>
<reference evidence="2" key="1">
    <citation type="submission" date="2023-06" db="EMBL/GenBank/DDBJ databases">
        <title>Genome-scale phylogeny and comparative genomics of the fungal order Sordariales.</title>
        <authorList>
            <consortium name="Lawrence Berkeley National Laboratory"/>
            <person name="Hensen N."/>
            <person name="Bonometti L."/>
            <person name="Westerberg I."/>
            <person name="Brannstrom I.O."/>
            <person name="Guillou S."/>
            <person name="Cros-Aarteil S."/>
            <person name="Calhoun S."/>
            <person name="Haridas S."/>
            <person name="Kuo A."/>
            <person name="Mondo S."/>
            <person name="Pangilinan J."/>
            <person name="Riley R."/>
            <person name="Labutti K."/>
            <person name="Andreopoulos B."/>
            <person name="Lipzen A."/>
            <person name="Chen C."/>
            <person name="Yanf M."/>
            <person name="Daum C."/>
            <person name="Ng V."/>
            <person name="Clum A."/>
            <person name="Steindorff A."/>
            <person name="Ohm R."/>
            <person name="Martin F."/>
            <person name="Silar P."/>
            <person name="Natvig D."/>
            <person name="Lalanne C."/>
            <person name="Gautier V."/>
            <person name="Ament-Velasquez S.L."/>
            <person name="Kruys A."/>
            <person name="Hutchinson M.I."/>
            <person name="Powell A.J."/>
            <person name="Barry K."/>
            <person name="Miller A.N."/>
            <person name="Grigoriev I.V."/>
            <person name="Debuchy R."/>
            <person name="Gladieux P."/>
            <person name="Thoren M.H."/>
            <person name="Johannesson H."/>
        </authorList>
    </citation>
    <scope>NUCLEOTIDE SEQUENCE</scope>
    <source>
        <strain evidence="2">PSN4</strain>
    </source>
</reference>
<evidence type="ECO:0000313" key="3">
    <source>
        <dbReference type="Proteomes" id="UP001239445"/>
    </source>
</evidence>
<dbReference type="EMBL" id="MU839828">
    <property type="protein sequence ID" value="KAK1758877.1"/>
    <property type="molecule type" value="Genomic_DNA"/>
</dbReference>
<sequence length="509" mass="55753">MTRLAWCLAFWRVVHCARDEWIRTGNWTTLTCDEPAVVNSDTMAPAERWGQLDCDHAWADVLVMWKSSYYQENSIRFGDAMFDQFHSRPSPDCERVERTGSCQQPVKCNSHQDSGPAITVILSSLIAVHLMFHHWYRGLVDLANTNLLDLLGTDFGILSNTSSDEDKARISPILQDMVPLGAIIAAAPSFNISVDETAYMPVDPKIRRHVVDTAISTLVPILKKRIQIRKENETEDPWGYNALHQITSFGPHPMYVYYAWSSLPVQAAFHLFSGSEDAIASLTSLIENGTMLPATVGGNNNKLVAETESSGKARRDALAQAVYGFGLPAAWIAQRAGVFVFDSGISCDGSLDAIVPSLMSAETAAATSACYNGRQYFLVGAKKSGKFTVPQGLEKLGSDKYAGLSREDIIVGSIRTYENNGNKNGAPALDPTDEKVIENIYELGVTTPGYIRLAVCGADEVSKNRGNNNGYTTYPCEKVPGSAAGPRIHGRLSLTALWGALFFVLVWVR</sequence>